<accession>A0ABQ6NB22</accession>
<organism evidence="1 2">
    <name type="scientific">Tetraparma gracilis</name>
    <dbReference type="NCBI Taxonomy" id="2962635"/>
    <lineage>
        <taxon>Eukaryota</taxon>
        <taxon>Sar</taxon>
        <taxon>Stramenopiles</taxon>
        <taxon>Ochrophyta</taxon>
        <taxon>Bolidophyceae</taxon>
        <taxon>Parmales</taxon>
        <taxon>Triparmaceae</taxon>
        <taxon>Tetraparma</taxon>
    </lineage>
</organism>
<keyword evidence="2" id="KW-1185">Reference proteome</keyword>
<proteinExistence type="predicted"/>
<protein>
    <recommendedName>
        <fullName evidence="3">Amidinotransferase</fullName>
    </recommendedName>
</protein>
<dbReference type="Proteomes" id="UP001165060">
    <property type="component" value="Unassembled WGS sequence"/>
</dbReference>
<evidence type="ECO:0000313" key="2">
    <source>
        <dbReference type="Proteomes" id="UP001165060"/>
    </source>
</evidence>
<name>A0ABQ6NB22_9STRA</name>
<dbReference type="EMBL" id="BRYB01007069">
    <property type="protein sequence ID" value="GMI52242.1"/>
    <property type="molecule type" value="Genomic_DNA"/>
</dbReference>
<gene>
    <name evidence="1" type="ORF">TeGR_g5583</name>
</gene>
<reference evidence="1 2" key="1">
    <citation type="journal article" date="2023" name="Commun. Biol.">
        <title>Genome analysis of Parmales, the sister group of diatoms, reveals the evolutionary specialization of diatoms from phago-mixotrophs to photoautotrophs.</title>
        <authorList>
            <person name="Ban H."/>
            <person name="Sato S."/>
            <person name="Yoshikawa S."/>
            <person name="Yamada K."/>
            <person name="Nakamura Y."/>
            <person name="Ichinomiya M."/>
            <person name="Sato N."/>
            <person name="Blanc-Mathieu R."/>
            <person name="Endo H."/>
            <person name="Kuwata A."/>
            <person name="Ogata H."/>
        </authorList>
    </citation>
    <scope>NUCLEOTIDE SEQUENCE [LARGE SCALE GENOMIC DNA]</scope>
</reference>
<dbReference type="SUPFAM" id="SSF55909">
    <property type="entry name" value="Pentein"/>
    <property type="match status" value="1"/>
</dbReference>
<dbReference type="Gene3D" id="3.75.10.10">
    <property type="entry name" value="L-arginine/glycine Amidinotransferase, Chain A"/>
    <property type="match status" value="1"/>
</dbReference>
<evidence type="ECO:0000313" key="1">
    <source>
        <dbReference type="EMBL" id="GMI52242.1"/>
    </source>
</evidence>
<evidence type="ECO:0008006" key="3">
    <source>
        <dbReference type="Google" id="ProtNLM"/>
    </source>
</evidence>
<feature type="non-terminal residue" evidence="1">
    <location>
        <position position="1"/>
    </location>
</feature>
<comment type="caution">
    <text evidence="1">The sequence shown here is derived from an EMBL/GenBank/DDBJ whole genome shotgun (WGS) entry which is preliminary data.</text>
</comment>
<sequence length="126" mass="13667">DIVMSLPRRGLALVASKPFEDGRMPFSDGLPAIFKEEGWKMLEVSALAGMYMACNALPVNPKVLIMASNSLAPRAIQTEIAALQDAVRAEGIKVHTLDYGYHGFNGGAMRCSTHPLRRDSKCEGCD</sequence>